<feature type="binding site" evidence="1">
    <location>
        <position position="81"/>
    </location>
    <ligand>
        <name>Mg(2+)</name>
        <dbReference type="ChEBI" id="CHEBI:18420"/>
        <label>1</label>
        <note>catalytic</note>
    </ligand>
</feature>
<evidence type="ECO:0000256" key="1">
    <source>
        <dbReference type="PIRSR" id="PIRSR600760-2"/>
    </source>
</evidence>
<comment type="cofactor">
    <cofactor evidence="1">
        <name>Mg(2+)</name>
        <dbReference type="ChEBI" id="CHEBI:18420"/>
    </cofactor>
</comment>
<accession>U5EH90</accession>
<dbReference type="Proteomes" id="UP000017048">
    <property type="component" value="Unassembled WGS sequence"/>
</dbReference>
<dbReference type="PANTHER" id="PTHR20854">
    <property type="entry name" value="INOSITOL MONOPHOSPHATASE"/>
    <property type="match status" value="1"/>
</dbReference>
<keyword evidence="3" id="KW-1185">Reference proteome</keyword>
<feature type="binding site" evidence="1">
    <location>
        <position position="100"/>
    </location>
    <ligand>
        <name>Mg(2+)</name>
        <dbReference type="ChEBI" id="CHEBI:18420"/>
        <label>1</label>
        <note>catalytic</note>
    </ligand>
</feature>
<dbReference type="Gene3D" id="3.30.540.10">
    <property type="entry name" value="Fructose-1,6-Bisphosphatase, subunit A, domain 1"/>
    <property type="match status" value="1"/>
</dbReference>
<dbReference type="GO" id="GO:0046872">
    <property type="term" value="F:metal ion binding"/>
    <property type="evidence" value="ECO:0007669"/>
    <property type="project" value="UniProtKB-KW"/>
</dbReference>
<dbReference type="PANTHER" id="PTHR20854:SF4">
    <property type="entry name" value="INOSITOL-1-MONOPHOSPHATASE-RELATED"/>
    <property type="match status" value="1"/>
</dbReference>
<evidence type="ECO:0000313" key="2">
    <source>
        <dbReference type="EMBL" id="GAD84539.1"/>
    </source>
</evidence>
<comment type="caution">
    <text evidence="2">The sequence shown here is derived from an EMBL/GenBank/DDBJ whole genome shotgun (WGS) entry which is preliminary data.</text>
</comment>
<keyword evidence="1" id="KW-0460">Magnesium</keyword>
<dbReference type="GO" id="GO:0006020">
    <property type="term" value="P:inositol metabolic process"/>
    <property type="evidence" value="ECO:0007669"/>
    <property type="project" value="TreeGrafter"/>
</dbReference>
<name>U5EH90_NOCAS</name>
<dbReference type="Pfam" id="PF00459">
    <property type="entry name" value="Inositol_P"/>
    <property type="match status" value="1"/>
</dbReference>
<protein>
    <submittedName>
        <fullName evidence="2">Inositol monophosphatase</fullName>
    </submittedName>
</protein>
<organism evidence="2 3">
    <name type="scientific">Nocardia asteroides NBRC 15531</name>
    <dbReference type="NCBI Taxonomy" id="1110697"/>
    <lineage>
        <taxon>Bacteria</taxon>
        <taxon>Bacillati</taxon>
        <taxon>Actinomycetota</taxon>
        <taxon>Actinomycetes</taxon>
        <taxon>Mycobacteriales</taxon>
        <taxon>Nocardiaceae</taxon>
        <taxon>Nocardia</taxon>
    </lineage>
</organism>
<gene>
    <name evidence="2" type="ORF">NCAST_24_01450</name>
</gene>
<dbReference type="GO" id="GO:0008934">
    <property type="term" value="F:inositol monophosphate 1-phosphatase activity"/>
    <property type="evidence" value="ECO:0007669"/>
    <property type="project" value="TreeGrafter"/>
</dbReference>
<dbReference type="InterPro" id="IPR000760">
    <property type="entry name" value="Inositol_monophosphatase-like"/>
</dbReference>
<keyword evidence="1" id="KW-0479">Metal-binding</keyword>
<dbReference type="EMBL" id="BAFO02000024">
    <property type="protein sequence ID" value="GAD84539.1"/>
    <property type="molecule type" value="Genomic_DNA"/>
</dbReference>
<dbReference type="PRINTS" id="PR00377">
    <property type="entry name" value="IMPHPHTASES"/>
</dbReference>
<dbReference type="SUPFAM" id="SSF56655">
    <property type="entry name" value="Carbohydrate phosphatase"/>
    <property type="match status" value="1"/>
</dbReference>
<dbReference type="AlphaFoldDB" id="U5EH90"/>
<evidence type="ECO:0000313" key="3">
    <source>
        <dbReference type="Proteomes" id="UP000017048"/>
    </source>
</evidence>
<dbReference type="Gene3D" id="3.40.190.80">
    <property type="match status" value="1"/>
</dbReference>
<sequence>MFVRRRSGSVRTVETVRHPDVEIAVHATQVAAEIIRSAYLGPLTHYAKVGDDFATQADLAAEQAILDVLADACPDDRFVGEESGESGAAGSARTWLIDPLCGTRNFAVGTPSVAVNVALRTGDTVTAAAVGAPFSGEVFWTGGDGAFVRRDGTDRRLRPSAGNLLVDVDLDDPLPWSSAAALFDAPGFAGVFHPRALSTSLALVWVAAGRRAAYVTGVEVSDSVHFAAAVAVCRAAGCAVTGVAGQDLRAAPYGLVAAADADTNARLVAAIAGLR</sequence>
<dbReference type="STRING" id="1824.SAMN05444423_1062"/>
<dbReference type="eggNOG" id="COG0483">
    <property type="taxonomic scope" value="Bacteria"/>
</dbReference>
<dbReference type="GO" id="GO:0007165">
    <property type="term" value="P:signal transduction"/>
    <property type="evidence" value="ECO:0007669"/>
    <property type="project" value="TreeGrafter"/>
</dbReference>
<reference evidence="2 3" key="1">
    <citation type="journal article" date="2014" name="BMC Genomics">
        <title>Genome based analysis of type-I polyketide synthase and nonribosomal peptide synthetase gene clusters in seven strains of five representative Nocardia species.</title>
        <authorList>
            <person name="Komaki H."/>
            <person name="Ichikawa N."/>
            <person name="Hosoyama A."/>
            <person name="Takahashi-Nakaguchi A."/>
            <person name="Matsuzawa T."/>
            <person name="Suzuki K."/>
            <person name="Fujita N."/>
            <person name="Gonoi T."/>
        </authorList>
    </citation>
    <scope>NUCLEOTIDE SEQUENCE [LARGE SCALE GENOMIC DNA]</scope>
    <source>
        <strain evidence="2 3">NBRC 15531</strain>
    </source>
</reference>
<proteinExistence type="predicted"/>
<feature type="binding site" evidence="1">
    <location>
        <position position="98"/>
    </location>
    <ligand>
        <name>Mg(2+)</name>
        <dbReference type="ChEBI" id="CHEBI:18420"/>
        <label>1</label>
        <note>catalytic</note>
    </ligand>
</feature>
<dbReference type="CDD" id="cd01637">
    <property type="entry name" value="IMPase_like"/>
    <property type="match status" value="1"/>
</dbReference>